<evidence type="ECO:0000256" key="2">
    <source>
        <dbReference type="SAM" id="MobiDB-lite"/>
    </source>
</evidence>
<feature type="region of interest" description="Disordered" evidence="2">
    <location>
        <begin position="251"/>
        <end position="394"/>
    </location>
</feature>
<feature type="compositionally biased region" description="Basic and acidic residues" evidence="2">
    <location>
        <begin position="280"/>
        <end position="299"/>
    </location>
</feature>
<proteinExistence type="predicted"/>
<comment type="caution">
    <text evidence="3">The sequence shown here is derived from an EMBL/GenBank/DDBJ whole genome shotgun (WGS) entry which is preliminary data.</text>
</comment>
<feature type="coiled-coil region" evidence="1">
    <location>
        <begin position="464"/>
        <end position="498"/>
    </location>
</feature>
<feature type="compositionally biased region" description="Basic and acidic residues" evidence="2">
    <location>
        <begin position="306"/>
        <end position="318"/>
    </location>
</feature>
<feature type="compositionally biased region" description="Low complexity" evidence="2">
    <location>
        <begin position="109"/>
        <end position="124"/>
    </location>
</feature>
<feature type="region of interest" description="Disordered" evidence="2">
    <location>
        <begin position="1"/>
        <end position="124"/>
    </location>
</feature>
<organism evidence="3 4">
    <name type="scientific">Lachnellula willkommii</name>
    <dbReference type="NCBI Taxonomy" id="215461"/>
    <lineage>
        <taxon>Eukaryota</taxon>
        <taxon>Fungi</taxon>
        <taxon>Dikarya</taxon>
        <taxon>Ascomycota</taxon>
        <taxon>Pezizomycotina</taxon>
        <taxon>Leotiomycetes</taxon>
        <taxon>Helotiales</taxon>
        <taxon>Lachnaceae</taxon>
        <taxon>Lachnellula</taxon>
    </lineage>
</organism>
<sequence length="671" mass="74383">MEVQVREDSQRRSSIKRPWDEDTALAGKSNGWHGAPLPPIDDVPYHRPQVPRRAEPPTPTLHNGYDRESAEHGPKRPRWNEHNALPGETNALNGTPTHYSRPPAHPIYSHSSSSQGPLGSPGLLHKQRGEAWERQSGDSVRHLAAQENADLARRSRRLLNPNSDLLETCEDCKRNPELAYITKAAAAGLTQLVETLGSGIASDQRDAIHGLEQREFGSADCPPVAQFGLRQTLNWILGRINHVNDLADKLVQHVPPDSPPKPQNNFLRNGNYPSESVPDTMKRRVDSEPDNGYRPRPDAPEPPSEDLGRRSVNREDLPSIRSQYDYHGADGPSRRNIMNPPPAPAINRQLPSPPGRSLSSPTSMNFPSPSAASYGSTSQPVNLPPPSSLHQSTLSGYLPQISPGQSPESALQAHTAALQHEVSVQKIAFSSLQGEHDKLLAAYSRSQTRASALEKKHNVSDAEIINLTEEKLRLQAQVIELERDVEDLTRSRDQCRQSAVHEGAQYVEIVRRASQLEERTVEERKSWNTLKAELEKKIEALNRSRSREIVVSSNETPNSPVVDGIDTPAAPPEPPPTLKVEPMSEPSSSQIEHHPWDEVLAPASPRPVSTIQQSAEELHTEIRRLQRRCIEMADTLRTVREEGRSMEGLVKALNRAGKTITDKANRALDTE</sequence>
<dbReference type="AlphaFoldDB" id="A0A559MBR9"/>
<evidence type="ECO:0000256" key="1">
    <source>
        <dbReference type="SAM" id="Coils"/>
    </source>
</evidence>
<gene>
    <name evidence="3" type="ORF">LAWI1_G004511</name>
</gene>
<keyword evidence="4" id="KW-1185">Reference proteome</keyword>
<accession>A0A559MBR9</accession>
<feature type="compositionally biased region" description="Polar residues" evidence="2">
    <location>
        <begin position="364"/>
        <end position="381"/>
    </location>
</feature>
<dbReference type="Proteomes" id="UP000315522">
    <property type="component" value="Unassembled WGS sequence"/>
</dbReference>
<feature type="compositionally biased region" description="Basic and acidic residues" evidence="2">
    <location>
        <begin position="64"/>
        <end position="81"/>
    </location>
</feature>
<feature type="compositionally biased region" description="Polar residues" evidence="2">
    <location>
        <begin position="263"/>
        <end position="274"/>
    </location>
</feature>
<protein>
    <submittedName>
        <fullName evidence="3">Uncharacterized protein</fullName>
    </submittedName>
</protein>
<reference evidence="3 4" key="1">
    <citation type="submission" date="2018-05" db="EMBL/GenBank/DDBJ databases">
        <title>Genome sequencing and assembly of the regulated plant pathogen Lachnellula willkommii and related sister species for the development of diagnostic species identification markers.</title>
        <authorList>
            <person name="Giroux E."/>
            <person name="Bilodeau G."/>
        </authorList>
    </citation>
    <scope>NUCLEOTIDE SEQUENCE [LARGE SCALE GENOMIC DNA]</scope>
    <source>
        <strain evidence="3 4">CBS 172.35</strain>
    </source>
</reference>
<feature type="region of interest" description="Disordered" evidence="2">
    <location>
        <begin position="545"/>
        <end position="610"/>
    </location>
</feature>
<keyword evidence="1" id="KW-0175">Coiled coil</keyword>
<feature type="compositionally biased region" description="Basic and acidic residues" evidence="2">
    <location>
        <begin position="1"/>
        <end position="11"/>
    </location>
</feature>
<name>A0A559MBR9_9HELO</name>
<evidence type="ECO:0000313" key="4">
    <source>
        <dbReference type="Proteomes" id="UP000315522"/>
    </source>
</evidence>
<dbReference type="EMBL" id="QGML01000902">
    <property type="protein sequence ID" value="TVY90333.1"/>
    <property type="molecule type" value="Genomic_DNA"/>
</dbReference>
<evidence type="ECO:0000313" key="3">
    <source>
        <dbReference type="EMBL" id="TVY90333.1"/>
    </source>
</evidence>